<keyword evidence="2" id="KW-0812">Transmembrane</keyword>
<dbReference type="PANTHER" id="PTHR23028:SF53">
    <property type="entry name" value="ACYL_TRANSF_3 DOMAIN-CONTAINING PROTEIN"/>
    <property type="match status" value="1"/>
</dbReference>
<feature type="compositionally biased region" description="Basic and acidic residues" evidence="1">
    <location>
        <begin position="405"/>
        <end position="414"/>
    </location>
</feature>
<evidence type="ECO:0000313" key="5">
    <source>
        <dbReference type="Proteomes" id="UP001592531"/>
    </source>
</evidence>
<feature type="transmembrane region" description="Helical" evidence="2">
    <location>
        <begin position="28"/>
        <end position="53"/>
    </location>
</feature>
<dbReference type="GO" id="GO:0016746">
    <property type="term" value="F:acyltransferase activity"/>
    <property type="evidence" value="ECO:0007669"/>
    <property type="project" value="UniProtKB-KW"/>
</dbReference>
<feature type="transmembrane region" description="Helical" evidence="2">
    <location>
        <begin position="229"/>
        <end position="248"/>
    </location>
</feature>
<evidence type="ECO:0000313" key="4">
    <source>
        <dbReference type="EMBL" id="MFC1418840.1"/>
    </source>
</evidence>
<dbReference type="EC" id="2.3.-.-" evidence="4"/>
<evidence type="ECO:0000256" key="2">
    <source>
        <dbReference type="SAM" id="Phobius"/>
    </source>
</evidence>
<dbReference type="InterPro" id="IPR050879">
    <property type="entry name" value="Acyltransferase_3"/>
</dbReference>
<proteinExistence type="predicted"/>
<feature type="transmembrane region" description="Helical" evidence="2">
    <location>
        <begin position="268"/>
        <end position="286"/>
    </location>
</feature>
<feature type="region of interest" description="Disordered" evidence="1">
    <location>
        <begin position="371"/>
        <end position="453"/>
    </location>
</feature>
<sequence>MSLSPTARPGQGTVRVGGRVDSLTGLRWFAALGVFCFHIAPTLAPLAVLVPLMRTGYEGVPFFFVLSGFVLTWSARPGDSIRSFYVRRFARVWPLLAVTLLPALAIVHFWDRAPFSPSGTLTTLTLTQAWTTDDFYTANIVTWTLSCEAFFYLLHPFLLRALARLRPPGLLAVAAVMTLLTLLTRIWPGSDGLSFEVDRLTYASPLALTPMFVVGMCTALAVRQGWRPRLGVPPVLGLLALVVALRWRSSFQPGLIPGLPPTSGDFDAVVVPLFALLIAAAALGDLERGGRLLASPFLVRLGEWSFAFYLVHFTVLTAFEHYGVPDRAGDSPAGQLLVTLLMLAAAVLVAAGCHLAVEKPADRRIRTALRASRTAADSGPASASGSGSAAGSGSELRQQSPDGQRAQDPRDGLDRAPVAAVVQQHDVPGQRALGGPDDGVGTGPGPVADVDLP</sequence>
<feature type="transmembrane region" description="Helical" evidence="2">
    <location>
        <begin position="140"/>
        <end position="158"/>
    </location>
</feature>
<accession>A0ABV6VYK3</accession>
<gene>
    <name evidence="4" type="ORF">ACEZDE_19695</name>
</gene>
<evidence type="ECO:0000259" key="3">
    <source>
        <dbReference type="Pfam" id="PF01757"/>
    </source>
</evidence>
<keyword evidence="4" id="KW-0808">Transferase</keyword>
<protein>
    <submittedName>
        <fullName evidence="4">Acyltransferase family protein</fullName>
        <ecNumber evidence="4">2.3.-.-</ecNumber>
    </submittedName>
</protein>
<reference evidence="4 5" key="1">
    <citation type="submission" date="2024-09" db="EMBL/GenBank/DDBJ databases">
        <authorList>
            <person name="Lee S.D."/>
        </authorList>
    </citation>
    <scope>NUCLEOTIDE SEQUENCE [LARGE SCALE GENOMIC DNA]</scope>
    <source>
        <strain evidence="4 5">N8-3</strain>
    </source>
</reference>
<feature type="domain" description="Acyltransferase 3" evidence="3">
    <location>
        <begin position="21"/>
        <end position="350"/>
    </location>
</feature>
<feature type="transmembrane region" description="Helical" evidence="2">
    <location>
        <begin position="306"/>
        <end position="324"/>
    </location>
</feature>
<dbReference type="PANTHER" id="PTHR23028">
    <property type="entry name" value="ACETYLTRANSFERASE"/>
    <property type="match status" value="1"/>
</dbReference>
<organism evidence="4 5">
    <name type="scientific">Streptacidiphilus cavernicola</name>
    <dbReference type="NCBI Taxonomy" id="3342716"/>
    <lineage>
        <taxon>Bacteria</taxon>
        <taxon>Bacillati</taxon>
        <taxon>Actinomycetota</taxon>
        <taxon>Actinomycetes</taxon>
        <taxon>Kitasatosporales</taxon>
        <taxon>Streptomycetaceae</taxon>
        <taxon>Streptacidiphilus</taxon>
    </lineage>
</organism>
<dbReference type="RefSeq" id="WP_380537634.1">
    <property type="nucleotide sequence ID" value="NZ_JBHFAB010000014.1"/>
</dbReference>
<feature type="transmembrane region" description="Helical" evidence="2">
    <location>
        <begin position="200"/>
        <end position="222"/>
    </location>
</feature>
<feature type="transmembrane region" description="Helical" evidence="2">
    <location>
        <begin position="336"/>
        <end position="357"/>
    </location>
</feature>
<name>A0ABV6VYK3_9ACTN</name>
<keyword evidence="5" id="KW-1185">Reference proteome</keyword>
<dbReference type="Pfam" id="PF01757">
    <property type="entry name" value="Acyl_transf_3"/>
    <property type="match status" value="1"/>
</dbReference>
<feature type="compositionally biased region" description="Low complexity" evidence="1">
    <location>
        <begin position="375"/>
        <end position="394"/>
    </location>
</feature>
<keyword evidence="2" id="KW-0472">Membrane</keyword>
<keyword evidence="2" id="KW-1133">Transmembrane helix</keyword>
<dbReference type="Proteomes" id="UP001592531">
    <property type="component" value="Unassembled WGS sequence"/>
</dbReference>
<dbReference type="InterPro" id="IPR002656">
    <property type="entry name" value="Acyl_transf_3_dom"/>
</dbReference>
<keyword evidence="4" id="KW-0012">Acyltransferase</keyword>
<evidence type="ECO:0000256" key="1">
    <source>
        <dbReference type="SAM" id="MobiDB-lite"/>
    </source>
</evidence>
<dbReference type="EMBL" id="JBHFAB010000014">
    <property type="protein sequence ID" value="MFC1418840.1"/>
    <property type="molecule type" value="Genomic_DNA"/>
</dbReference>
<feature type="transmembrane region" description="Helical" evidence="2">
    <location>
        <begin position="170"/>
        <end position="188"/>
    </location>
</feature>
<feature type="transmembrane region" description="Helical" evidence="2">
    <location>
        <begin position="59"/>
        <end position="77"/>
    </location>
</feature>
<comment type="caution">
    <text evidence="4">The sequence shown here is derived from an EMBL/GenBank/DDBJ whole genome shotgun (WGS) entry which is preliminary data.</text>
</comment>
<feature type="transmembrane region" description="Helical" evidence="2">
    <location>
        <begin position="89"/>
        <end position="110"/>
    </location>
</feature>